<evidence type="ECO:0000313" key="1">
    <source>
        <dbReference type="EMBL" id="QBZ70828.1"/>
    </source>
</evidence>
<sequence length="219" mass="24680">MFTATHATALVIRLILTYIAANVKIVNELLSQVEVGQSLTLFQRGKLIITMSRAGGKGVLQFEFGDREFHEIKLNSAKTPISKRVLNDLEVWYHREFRPLEIEARECAEIALGQIHLERELRKFTFMDKLLGRGRTVDLNTGFAMFDRLIENKATIQPNLFGKTKVLIQSEVSLGNHAAPLRRILPVQFGASQEFTVSNGDPVDAYARSVIKSVLDLLK</sequence>
<dbReference type="Proteomes" id="UP000297195">
    <property type="component" value="Segment"/>
</dbReference>
<accession>A0A4D6DX99</accession>
<organism evidence="1 2">
    <name type="scientific">Edwardsiella phage pEt-SU</name>
    <dbReference type="NCBI Taxonomy" id="2562142"/>
    <lineage>
        <taxon>Viruses</taxon>
        <taxon>Duplodnaviria</taxon>
        <taxon>Heunggongvirae</taxon>
        <taxon>Uroviricota</taxon>
        <taxon>Caudoviricetes</taxon>
        <taxon>Chimalliviridae</taxon>
        <taxon>Petsuvirus</taxon>
        <taxon>Petsuvirus pEtSU</taxon>
    </lineage>
</organism>
<gene>
    <name evidence="1" type="ORF">pETSU_247</name>
</gene>
<protein>
    <submittedName>
        <fullName evidence="1">Uncharacterized protein</fullName>
    </submittedName>
</protein>
<reference evidence="1 2" key="1">
    <citation type="submission" date="2019-03" db="EMBL/GenBank/DDBJ databases">
        <authorList>
            <person name="Kim S.G."/>
            <person name="Park S.C."/>
        </authorList>
    </citation>
    <scope>NUCLEOTIDE SEQUENCE [LARGE SCALE GENOMIC DNA]</scope>
</reference>
<keyword evidence="2" id="KW-1185">Reference proteome</keyword>
<proteinExistence type="predicted"/>
<dbReference type="EMBL" id="MK689364">
    <property type="protein sequence ID" value="QBZ70828.1"/>
    <property type="molecule type" value="Genomic_DNA"/>
</dbReference>
<name>A0A4D6DX99_9CAUD</name>
<evidence type="ECO:0000313" key="2">
    <source>
        <dbReference type="Proteomes" id="UP000297195"/>
    </source>
</evidence>